<name>Q6AQI9_DESPS</name>
<evidence type="ECO:0000256" key="1">
    <source>
        <dbReference type="ARBA" id="ARBA00010634"/>
    </source>
</evidence>
<keyword evidence="2 3" id="KW-0732">Signal</keyword>
<dbReference type="EMBL" id="CR522870">
    <property type="protein sequence ID" value="CAG35384.1"/>
    <property type="molecule type" value="Genomic_DNA"/>
</dbReference>
<evidence type="ECO:0000313" key="4">
    <source>
        <dbReference type="EMBL" id="CAG35384.1"/>
    </source>
</evidence>
<dbReference type="InterPro" id="IPR007428">
    <property type="entry name" value="MlaA"/>
</dbReference>
<dbReference type="PROSITE" id="PS51257">
    <property type="entry name" value="PROKAR_LIPOPROTEIN"/>
    <property type="match status" value="1"/>
</dbReference>
<dbReference type="GO" id="GO:0016020">
    <property type="term" value="C:membrane"/>
    <property type="evidence" value="ECO:0007669"/>
    <property type="project" value="InterPro"/>
</dbReference>
<evidence type="ECO:0008006" key="6">
    <source>
        <dbReference type="Google" id="ProtNLM"/>
    </source>
</evidence>
<feature type="chain" id="PRO_5004270945" description="VacJ lipoprotein" evidence="3">
    <location>
        <begin position="27"/>
        <end position="259"/>
    </location>
</feature>
<dbReference type="PANTHER" id="PTHR30035:SF3">
    <property type="entry name" value="INTERMEMBRANE PHOSPHOLIPID TRANSPORT SYSTEM LIPOPROTEIN MLAA"/>
    <property type="match status" value="1"/>
</dbReference>
<dbReference type="GO" id="GO:0120010">
    <property type="term" value="P:intermembrane phospholipid transfer"/>
    <property type="evidence" value="ECO:0007669"/>
    <property type="project" value="TreeGrafter"/>
</dbReference>
<dbReference type="RefSeq" id="WP_011187900.1">
    <property type="nucleotide sequence ID" value="NC_006138.1"/>
</dbReference>
<proteinExistence type="inferred from homology"/>
<evidence type="ECO:0000256" key="3">
    <source>
        <dbReference type="SAM" id="SignalP"/>
    </source>
</evidence>
<dbReference type="HOGENOM" id="CLU_059326_2_2_7"/>
<feature type="signal peptide" evidence="3">
    <location>
        <begin position="1"/>
        <end position="26"/>
    </location>
</feature>
<dbReference type="Proteomes" id="UP000000602">
    <property type="component" value="Chromosome"/>
</dbReference>
<gene>
    <name evidence="4" type="ordered locus">DP0655</name>
</gene>
<comment type="similarity">
    <text evidence="1">Belongs to the MlaA family.</text>
</comment>
<dbReference type="PANTHER" id="PTHR30035">
    <property type="entry name" value="LIPOPROTEIN VACJ-RELATED"/>
    <property type="match status" value="1"/>
</dbReference>
<sequence length="259" mass="29555">MINNIRYQALSLLLLFPMLLAGCAQPALTEQTAKIEPPMAPMYPINEYVKPDVVYVVDDVYDPLEGFNRSMYTFNYYFDKYLFLPVVNGYEFITPNYVEDRVSCFVDNILEFNNFINNFFQLDPKGTGITLLRFVVNSTVGIGGFWNPATDMGLLRQTENFGQTLGHYGVGNGPYLVLPVLGPSNLRDTAGFGVDLLAFGYYGPPAWISETAWGWSFVGVAAIDRRHRQSFRYYQSGSPFEYEMIRMLYTTKREIEISE</sequence>
<dbReference type="eggNOG" id="COG2853">
    <property type="taxonomic scope" value="Bacteria"/>
</dbReference>
<dbReference type="PRINTS" id="PR01805">
    <property type="entry name" value="VACJLIPOPROT"/>
</dbReference>
<dbReference type="STRING" id="177439.DP0655"/>
<evidence type="ECO:0000313" key="5">
    <source>
        <dbReference type="Proteomes" id="UP000000602"/>
    </source>
</evidence>
<keyword evidence="5" id="KW-1185">Reference proteome</keyword>
<dbReference type="KEGG" id="dps:DP0655"/>
<protein>
    <recommendedName>
        <fullName evidence="6">VacJ lipoprotein</fullName>
    </recommendedName>
</protein>
<organism evidence="4 5">
    <name type="scientific">Desulfotalea psychrophila (strain LSv54 / DSM 12343)</name>
    <dbReference type="NCBI Taxonomy" id="177439"/>
    <lineage>
        <taxon>Bacteria</taxon>
        <taxon>Pseudomonadati</taxon>
        <taxon>Thermodesulfobacteriota</taxon>
        <taxon>Desulfobulbia</taxon>
        <taxon>Desulfobulbales</taxon>
        <taxon>Desulfocapsaceae</taxon>
        <taxon>Desulfotalea</taxon>
    </lineage>
</organism>
<accession>Q6AQI9</accession>
<dbReference type="AlphaFoldDB" id="Q6AQI9"/>
<reference evidence="5" key="1">
    <citation type="journal article" date="2004" name="Environ. Microbiol.">
        <title>The genome of Desulfotalea psychrophila, a sulfate-reducing bacterium from permanently cold Arctic sediments.</title>
        <authorList>
            <person name="Rabus R."/>
            <person name="Ruepp A."/>
            <person name="Frickey T."/>
            <person name="Rattei T."/>
            <person name="Fartmann B."/>
            <person name="Stark M."/>
            <person name="Bauer M."/>
            <person name="Zibat A."/>
            <person name="Lombardot T."/>
            <person name="Becker I."/>
            <person name="Amann J."/>
            <person name="Gellner K."/>
            <person name="Teeling H."/>
            <person name="Leuschner W.D."/>
            <person name="Gloeckner F.-O."/>
            <person name="Lupas A.N."/>
            <person name="Amann R."/>
            <person name="Klenk H.-P."/>
        </authorList>
    </citation>
    <scope>NUCLEOTIDE SEQUENCE [LARGE SCALE GENOMIC DNA]</scope>
    <source>
        <strain evidence="5">DSM 12343 / LSv54</strain>
    </source>
</reference>
<dbReference type="Pfam" id="PF04333">
    <property type="entry name" value="MlaA"/>
    <property type="match status" value="1"/>
</dbReference>
<evidence type="ECO:0000256" key="2">
    <source>
        <dbReference type="ARBA" id="ARBA00022729"/>
    </source>
</evidence>